<dbReference type="Proteomes" id="UP000004459">
    <property type="component" value="Unassembled WGS sequence"/>
</dbReference>
<dbReference type="SMR" id="G9YLX2"/>
<dbReference type="AlphaFoldDB" id="G9YLX2"/>
<evidence type="ECO:0000259" key="3">
    <source>
        <dbReference type="Pfam" id="PF03358"/>
    </source>
</evidence>
<dbReference type="Pfam" id="PF03358">
    <property type="entry name" value="FMN_red"/>
    <property type="match status" value="1"/>
</dbReference>
<feature type="domain" description="NADPH-dependent FMN reductase-like" evidence="3">
    <location>
        <begin position="20"/>
        <end position="167"/>
    </location>
</feature>
<keyword evidence="1 6" id="KW-0285">Flavoprotein</keyword>
<evidence type="ECO:0007829" key="6">
    <source>
        <dbReference type="PDB" id="7D38"/>
    </source>
</evidence>
<feature type="binding site" evidence="6 7">
    <location>
        <position position="29"/>
    </location>
    <ligand>
        <name>FMN</name>
        <dbReference type="ChEBI" id="CHEBI:58210"/>
    </ligand>
</feature>
<dbReference type="PDB" id="7D3A">
    <property type="method" value="X-ray"/>
    <property type="resolution" value="2.55 A"/>
    <property type="chains" value="A=20-329"/>
</dbReference>
<dbReference type="PDB" id="7D39">
    <property type="method" value="X-ray"/>
    <property type="resolution" value="2.20 A"/>
    <property type="chains" value="A=20-329"/>
</dbReference>
<feature type="disulfide bond" evidence="6 7">
    <location>
        <begin position="238"/>
        <end position="255"/>
    </location>
</feature>
<feature type="binding site" evidence="6">
    <location>
        <position position="163"/>
    </location>
    <ligand>
        <name>FMN</name>
        <dbReference type="ChEBI" id="CHEBI:58210"/>
    </ligand>
</feature>
<keyword evidence="6 7" id="KW-0547">Nucleotide-binding</keyword>
<feature type="binding site" evidence="6 7">
    <location>
        <position position="108"/>
    </location>
    <ligand>
        <name>FMN</name>
        <dbReference type="ChEBI" id="CHEBI:58210"/>
    </ligand>
</feature>
<accession>G9YLX2</accession>
<feature type="binding site" evidence="6 7">
    <location>
        <position position="110"/>
    </location>
    <ligand>
        <name>FMN</name>
        <dbReference type="ChEBI" id="CHEBI:58210"/>
    </ligand>
</feature>
<feature type="binding site" evidence="6 7">
    <location>
        <position position="165"/>
    </location>
    <ligand>
        <name>FMN</name>
        <dbReference type="ChEBI" id="CHEBI:58210"/>
    </ligand>
</feature>
<feature type="binding site" evidence="6 7">
    <location>
        <position position="111"/>
    </location>
    <ligand>
        <name>FMN</name>
        <dbReference type="ChEBI" id="CHEBI:58210"/>
    </ligand>
</feature>
<reference evidence="6 7" key="2">
    <citation type="journal article" date="2021" name="Nat. Commun.">
        <title>Discovery of an ene-reductase for initiating flavone and flavonol catabolism in gut bacteria.</title>
        <authorList>
            <person name="Yang G."/>
            <person name="Hong S."/>
            <person name="Yang P."/>
            <person name="Sun Y."/>
            <person name="Wang Y."/>
            <person name="Zhang P."/>
            <person name="Jiang W."/>
            <person name="Gu Y."/>
        </authorList>
    </citation>
    <scope>X-RAY CRYSTALLOGRAPHY (2.20 ANGSTROMS) OF 20-329 IN COMPLEX WITH FMN</scope>
    <scope>DISULFIDE BONDS</scope>
</reference>
<keyword evidence="6 7" id="KW-0002">3D-structure</keyword>
<gene>
    <name evidence="4" type="ORF">HMPREF0372_00488</name>
</gene>
<protein>
    <submittedName>
        <fullName evidence="4">Flavin reductase</fullName>
    </submittedName>
</protein>
<comment type="caution">
    <text evidence="4">The sequence shown here is derived from an EMBL/GenBank/DDBJ whole genome shotgun (WGS) entry which is preliminary data.</text>
</comment>
<evidence type="ECO:0000256" key="2">
    <source>
        <dbReference type="ARBA" id="ARBA00022643"/>
    </source>
</evidence>
<dbReference type="PANTHER" id="PTHR43278">
    <property type="entry name" value="NAD(P)H-DEPENDENT FMN-CONTAINING OXIDOREDUCTASE YWQN-RELATED"/>
    <property type="match status" value="1"/>
</dbReference>
<dbReference type="STRING" id="292800.A4U99_05915"/>
<feature type="binding site" evidence="6 7">
    <location>
        <position position="34"/>
    </location>
    <ligand>
        <name>FMN</name>
        <dbReference type="ChEBI" id="CHEBI:58210"/>
    </ligand>
</feature>
<dbReference type="Gene3D" id="3.40.50.360">
    <property type="match status" value="1"/>
</dbReference>
<feature type="binding site" evidence="6 7">
    <location>
        <position position="168"/>
    </location>
    <ligand>
        <name>FMN</name>
        <dbReference type="ChEBI" id="CHEBI:58210"/>
    </ligand>
</feature>
<name>G9YLX2_FLAPL</name>
<proteinExistence type="evidence at protein level"/>
<dbReference type="PDB" id="7D38">
    <property type="method" value="X-ray"/>
    <property type="resolution" value="2.65 A"/>
    <property type="chains" value="A=20-329"/>
</dbReference>
<dbReference type="PDB" id="7D3B">
    <property type="method" value="X-ray"/>
    <property type="resolution" value="2.25 A"/>
    <property type="chains" value="A=20-329"/>
</dbReference>
<dbReference type="HOGENOM" id="CLU_050993_0_0_9"/>
<feature type="disulfide bond" evidence="6 7">
    <location>
        <begin position="235"/>
        <end position="238"/>
    </location>
</feature>
<dbReference type="GO" id="GO:0016491">
    <property type="term" value="F:oxidoreductase activity"/>
    <property type="evidence" value="ECO:0007669"/>
    <property type="project" value="InterPro"/>
</dbReference>
<feature type="binding site" evidence="6 7">
    <location>
        <position position="166"/>
    </location>
    <ligand>
        <name>FMN</name>
        <dbReference type="ChEBI" id="CHEBI:58210"/>
    </ligand>
</feature>
<dbReference type="PATRIC" id="fig|411475.3.peg.416"/>
<sequence length="329" mass="36207">MQGKRRQTKLFAFQKEEVQMKILGISGGMRNGSNDGMCIEALMGAKEMGAEVEFIQLQNLHIEHCTGCTACVQSVLGGRGGKCVLKDDFDWLLDKMLDADGIVFSTPIFEKGATGLFHTITDRFGPRMDRGNNIIGTKIAEETGGTAPDPRILKDKVISFMSVGGSDWVTRTQCDAGMLALTPMWKVIDNEVFPWALSILVEDERVARAHQIGRNIAEAAKDIEHAQYQGDAGVCPHCHSRNFHLQDGKAICCLCGLEGEIHNEGGKYSFTFPAEQLEHAHDTLSGKFIHGNDIKENTGKKIANMQTEKYKARQAAYRAFITATVPEKG</sequence>
<feature type="disulfide bond" evidence="6 7">
    <location>
        <begin position="238"/>
        <end position="252"/>
    </location>
</feature>
<feature type="binding site" evidence="6 7">
    <location>
        <position position="33"/>
    </location>
    <ligand>
        <name>FMN</name>
        <dbReference type="ChEBI" id="CHEBI:58210"/>
    </ligand>
</feature>
<evidence type="ECO:0000313" key="5">
    <source>
        <dbReference type="Proteomes" id="UP000004459"/>
    </source>
</evidence>
<evidence type="ECO:0000256" key="1">
    <source>
        <dbReference type="ARBA" id="ARBA00022630"/>
    </source>
</evidence>
<organism evidence="4 5">
    <name type="scientific">Flavonifractor plautii ATCC 29863</name>
    <dbReference type="NCBI Taxonomy" id="411475"/>
    <lineage>
        <taxon>Bacteria</taxon>
        <taxon>Bacillati</taxon>
        <taxon>Bacillota</taxon>
        <taxon>Clostridia</taxon>
        <taxon>Eubacteriales</taxon>
        <taxon>Oscillospiraceae</taxon>
        <taxon>Flavonifractor</taxon>
    </lineage>
</organism>
<dbReference type="PANTHER" id="PTHR43278:SF1">
    <property type="entry name" value="IRON-SULFUR FLAVOPROTEIN MJ1083"/>
    <property type="match status" value="1"/>
</dbReference>
<reference evidence="4 5" key="1">
    <citation type="submission" date="2011-08" db="EMBL/GenBank/DDBJ databases">
        <authorList>
            <person name="Weinstock G."/>
            <person name="Sodergren E."/>
            <person name="Clifton S."/>
            <person name="Fulton L."/>
            <person name="Fulton B."/>
            <person name="Courtney L."/>
            <person name="Fronick C."/>
            <person name="Harrison M."/>
            <person name="Strong C."/>
            <person name="Farmer C."/>
            <person name="Delahaunty K."/>
            <person name="Markovic C."/>
            <person name="Hall O."/>
            <person name="Minx P."/>
            <person name="Tomlinson C."/>
            <person name="Mitreva M."/>
            <person name="Hou S."/>
            <person name="Chen J."/>
            <person name="Wollam A."/>
            <person name="Pepin K.H."/>
            <person name="Johnson M."/>
            <person name="Bhonagiri V."/>
            <person name="Zhang X."/>
            <person name="Suruliraj S."/>
            <person name="Warren W."/>
            <person name="Chinwalla A."/>
            <person name="Mardis E.R."/>
            <person name="Wilson R.K."/>
        </authorList>
    </citation>
    <scope>NUCLEOTIDE SEQUENCE [LARGE SCALE GENOMIC DNA]</scope>
    <source>
        <strain evidence="4 5">ATCC 29863</strain>
    </source>
</reference>
<dbReference type="InterPro" id="IPR005025">
    <property type="entry name" value="FMN_Rdtase-like_dom"/>
</dbReference>
<dbReference type="InterPro" id="IPR051796">
    <property type="entry name" value="ISF_SsuE-like"/>
</dbReference>
<dbReference type="GO" id="GO:0000166">
    <property type="term" value="F:nucleotide binding"/>
    <property type="evidence" value="ECO:0007669"/>
    <property type="project" value="UniProtKB-KW"/>
</dbReference>
<dbReference type="InterPro" id="IPR029039">
    <property type="entry name" value="Flavoprotein-like_sf"/>
</dbReference>
<dbReference type="EMBL" id="AGCK01000038">
    <property type="protein sequence ID" value="EHM54433.1"/>
    <property type="molecule type" value="Genomic_DNA"/>
</dbReference>
<evidence type="ECO:0007829" key="7">
    <source>
        <dbReference type="PDB" id="7D39"/>
    </source>
</evidence>
<evidence type="ECO:0000313" key="4">
    <source>
        <dbReference type="EMBL" id="EHM54433.1"/>
    </source>
</evidence>
<dbReference type="SUPFAM" id="SSF52218">
    <property type="entry name" value="Flavoproteins"/>
    <property type="match status" value="1"/>
</dbReference>
<keyword evidence="2 6" id="KW-0288">FMN</keyword>